<evidence type="ECO:0000256" key="11">
    <source>
        <dbReference type="ARBA" id="ARBA00047944"/>
    </source>
</evidence>
<gene>
    <name evidence="14" type="ORF">GCM10023090_23900</name>
</gene>
<proteinExistence type="inferred from homology"/>
<evidence type="ECO:0000256" key="10">
    <source>
        <dbReference type="ARBA" id="ARBA00025699"/>
    </source>
</evidence>
<dbReference type="InterPro" id="IPR029026">
    <property type="entry name" value="tRNA_m1G_MTases_N"/>
</dbReference>
<dbReference type="InterPro" id="IPR046886">
    <property type="entry name" value="RsmE_MTase_dom"/>
</dbReference>
<feature type="domain" description="Ribosomal RNA small subunit methyltransferase E methyltransferase" evidence="13">
    <location>
        <begin position="77"/>
        <end position="256"/>
    </location>
</feature>
<evidence type="ECO:0000256" key="5">
    <source>
        <dbReference type="ARBA" id="ARBA00022490"/>
    </source>
</evidence>
<evidence type="ECO:0000256" key="8">
    <source>
        <dbReference type="ARBA" id="ARBA00022679"/>
    </source>
</evidence>
<reference evidence="15" key="1">
    <citation type="journal article" date="2019" name="Int. J. Syst. Evol. Microbiol.">
        <title>The Global Catalogue of Microorganisms (GCM) 10K type strain sequencing project: providing services to taxonomists for standard genome sequencing and annotation.</title>
        <authorList>
            <consortium name="The Broad Institute Genomics Platform"/>
            <consortium name="The Broad Institute Genome Sequencing Center for Infectious Disease"/>
            <person name="Wu L."/>
            <person name="Ma J."/>
        </authorList>
    </citation>
    <scope>NUCLEOTIDE SEQUENCE [LARGE SCALE GENOMIC DNA]</scope>
    <source>
        <strain evidence="15">JCM 31890</strain>
    </source>
</reference>
<evidence type="ECO:0000259" key="13">
    <source>
        <dbReference type="Pfam" id="PF04452"/>
    </source>
</evidence>
<dbReference type="Pfam" id="PF04452">
    <property type="entry name" value="Methyltrans_RNA"/>
    <property type="match status" value="1"/>
</dbReference>
<dbReference type="NCBIfam" id="NF008692">
    <property type="entry name" value="PRK11713.1-5"/>
    <property type="match status" value="1"/>
</dbReference>
<organism evidence="14 15">
    <name type="scientific">Acidovorax lacteus</name>
    <dbReference type="NCBI Taxonomy" id="1924988"/>
    <lineage>
        <taxon>Bacteria</taxon>
        <taxon>Pseudomonadati</taxon>
        <taxon>Pseudomonadota</taxon>
        <taxon>Betaproteobacteria</taxon>
        <taxon>Burkholderiales</taxon>
        <taxon>Comamonadaceae</taxon>
        <taxon>Acidovorax</taxon>
    </lineage>
</organism>
<evidence type="ECO:0000256" key="6">
    <source>
        <dbReference type="ARBA" id="ARBA00022552"/>
    </source>
</evidence>
<dbReference type="Gene3D" id="2.40.240.20">
    <property type="entry name" value="Hypothetical PUA domain-like, domain 1"/>
    <property type="match status" value="1"/>
</dbReference>
<evidence type="ECO:0000256" key="2">
    <source>
        <dbReference type="ARBA" id="ARBA00005528"/>
    </source>
</evidence>
<dbReference type="RefSeq" id="WP_345065332.1">
    <property type="nucleotide sequence ID" value="NZ_BAABEX010000027.1"/>
</dbReference>
<keyword evidence="15" id="KW-1185">Reference proteome</keyword>
<sequence>MPRFHCPVLLAPGLELDLPDGAARHVQVLRMQPGETVTLFGSDAAGGPAGEFEATILRMGRSDVRVRVGAHTPADREAPRTVHLLAGITAGDRMDWLVEKATELGAASITPLLAERSVLRLKGERADKKRAHWQAVAVAACEQCGRNRVPPVPAAQELAAWVQAHGPAPTATPTDTGTPGAAPLRLLLSLGDGTVPLAQALQAAPAQAPVVFLSGPEGGLSPAEEACARAAGFVPVTLGPRVLRAETAPLAALAAITLA</sequence>
<keyword evidence="7 12" id="KW-0489">Methyltransferase</keyword>
<evidence type="ECO:0000256" key="3">
    <source>
        <dbReference type="ARBA" id="ARBA00012328"/>
    </source>
</evidence>
<dbReference type="PANTHER" id="PTHR30027:SF3">
    <property type="entry name" value="16S RRNA (URACIL(1498)-N(3))-METHYLTRANSFERASE"/>
    <property type="match status" value="1"/>
</dbReference>
<dbReference type="Gene3D" id="3.40.1280.10">
    <property type="match status" value="1"/>
</dbReference>
<keyword evidence="6 12" id="KW-0698">rRNA processing</keyword>
<comment type="similarity">
    <text evidence="2 12">Belongs to the RNA methyltransferase RsmE family.</text>
</comment>
<dbReference type="Proteomes" id="UP001501788">
    <property type="component" value="Unassembled WGS sequence"/>
</dbReference>
<evidence type="ECO:0000256" key="7">
    <source>
        <dbReference type="ARBA" id="ARBA00022603"/>
    </source>
</evidence>
<dbReference type="PANTHER" id="PTHR30027">
    <property type="entry name" value="RIBOSOMAL RNA SMALL SUBUNIT METHYLTRANSFERASE E"/>
    <property type="match status" value="1"/>
</dbReference>
<keyword evidence="8 12" id="KW-0808">Transferase</keyword>
<comment type="function">
    <text evidence="10 12">Specifically methylates the N3 position of the uracil ring of uridine 1498 (m3U1498) in 16S rRNA. Acts on the fully assembled 30S ribosomal subunit.</text>
</comment>
<accession>A0ABP8LEW3</accession>
<name>A0ABP8LEW3_9BURK</name>
<evidence type="ECO:0000313" key="15">
    <source>
        <dbReference type="Proteomes" id="UP001501788"/>
    </source>
</evidence>
<dbReference type="SUPFAM" id="SSF75217">
    <property type="entry name" value="alpha/beta knot"/>
    <property type="match status" value="1"/>
</dbReference>
<keyword evidence="9 12" id="KW-0949">S-adenosyl-L-methionine</keyword>
<evidence type="ECO:0000256" key="9">
    <source>
        <dbReference type="ARBA" id="ARBA00022691"/>
    </source>
</evidence>
<evidence type="ECO:0000256" key="1">
    <source>
        <dbReference type="ARBA" id="ARBA00004496"/>
    </source>
</evidence>
<dbReference type="CDD" id="cd18084">
    <property type="entry name" value="RsmE-like"/>
    <property type="match status" value="1"/>
</dbReference>
<evidence type="ECO:0000256" key="12">
    <source>
        <dbReference type="PIRNR" id="PIRNR015601"/>
    </source>
</evidence>
<dbReference type="EMBL" id="BAABEX010000027">
    <property type="protein sequence ID" value="GAA4427084.1"/>
    <property type="molecule type" value="Genomic_DNA"/>
</dbReference>
<comment type="caution">
    <text evidence="14">The sequence shown here is derived from an EMBL/GenBank/DDBJ whole genome shotgun (WGS) entry which is preliminary data.</text>
</comment>
<dbReference type="InterPro" id="IPR015947">
    <property type="entry name" value="PUA-like_sf"/>
</dbReference>
<dbReference type="NCBIfam" id="TIGR00046">
    <property type="entry name" value="RsmE family RNA methyltransferase"/>
    <property type="match status" value="1"/>
</dbReference>
<evidence type="ECO:0000256" key="4">
    <source>
        <dbReference type="ARBA" id="ARBA00013673"/>
    </source>
</evidence>
<comment type="catalytic activity">
    <reaction evidence="11 12">
        <text>uridine(1498) in 16S rRNA + S-adenosyl-L-methionine = N(3)-methyluridine(1498) in 16S rRNA + S-adenosyl-L-homocysteine + H(+)</text>
        <dbReference type="Rhea" id="RHEA:42920"/>
        <dbReference type="Rhea" id="RHEA-COMP:10283"/>
        <dbReference type="Rhea" id="RHEA-COMP:10284"/>
        <dbReference type="ChEBI" id="CHEBI:15378"/>
        <dbReference type="ChEBI" id="CHEBI:57856"/>
        <dbReference type="ChEBI" id="CHEBI:59789"/>
        <dbReference type="ChEBI" id="CHEBI:65315"/>
        <dbReference type="ChEBI" id="CHEBI:74502"/>
        <dbReference type="EC" id="2.1.1.193"/>
    </reaction>
</comment>
<comment type="subcellular location">
    <subcellularLocation>
        <location evidence="1 12">Cytoplasm</location>
    </subcellularLocation>
</comment>
<dbReference type="PIRSF" id="PIRSF015601">
    <property type="entry name" value="MTase_slr0722"/>
    <property type="match status" value="1"/>
</dbReference>
<dbReference type="InterPro" id="IPR006700">
    <property type="entry name" value="RsmE"/>
</dbReference>
<evidence type="ECO:0000313" key="14">
    <source>
        <dbReference type="EMBL" id="GAA4427084.1"/>
    </source>
</evidence>
<keyword evidence="5 12" id="KW-0963">Cytoplasm</keyword>
<dbReference type="SUPFAM" id="SSF88697">
    <property type="entry name" value="PUA domain-like"/>
    <property type="match status" value="1"/>
</dbReference>
<dbReference type="EC" id="2.1.1.193" evidence="3 12"/>
<dbReference type="InterPro" id="IPR029028">
    <property type="entry name" value="Alpha/beta_knot_MTases"/>
</dbReference>
<protein>
    <recommendedName>
        <fullName evidence="4 12">Ribosomal RNA small subunit methyltransferase E</fullName>
        <ecNumber evidence="3 12">2.1.1.193</ecNumber>
    </recommendedName>
</protein>